<protein>
    <submittedName>
        <fullName evidence="1">Uncharacterized protein</fullName>
    </submittedName>
</protein>
<evidence type="ECO:0000313" key="1">
    <source>
        <dbReference type="EMBL" id="MPC17607.1"/>
    </source>
</evidence>
<accession>A0A5B7D8Q7</accession>
<dbReference type="EMBL" id="VSRR010000605">
    <property type="protein sequence ID" value="MPC17607.1"/>
    <property type="molecule type" value="Genomic_DNA"/>
</dbReference>
<organism evidence="1 2">
    <name type="scientific">Portunus trituberculatus</name>
    <name type="common">Swimming crab</name>
    <name type="synonym">Neptunus trituberculatus</name>
    <dbReference type="NCBI Taxonomy" id="210409"/>
    <lineage>
        <taxon>Eukaryota</taxon>
        <taxon>Metazoa</taxon>
        <taxon>Ecdysozoa</taxon>
        <taxon>Arthropoda</taxon>
        <taxon>Crustacea</taxon>
        <taxon>Multicrustacea</taxon>
        <taxon>Malacostraca</taxon>
        <taxon>Eumalacostraca</taxon>
        <taxon>Eucarida</taxon>
        <taxon>Decapoda</taxon>
        <taxon>Pleocyemata</taxon>
        <taxon>Brachyura</taxon>
        <taxon>Eubrachyura</taxon>
        <taxon>Portunoidea</taxon>
        <taxon>Portunidae</taxon>
        <taxon>Portuninae</taxon>
        <taxon>Portunus</taxon>
    </lineage>
</organism>
<comment type="caution">
    <text evidence="1">The sequence shown here is derived from an EMBL/GenBank/DDBJ whole genome shotgun (WGS) entry which is preliminary data.</text>
</comment>
<proteinExistence type="predicted"/>
<sequence length="83" mass="9096">MSPGSRVVRHAATKFEFKSTSVHSVVRGHPTAISNTVSEQDNGSGREGEARALFTTVCVAIQLPDIFTTNKFLVLMVMRDECQ</sequence>
<keyword evidence="2" id="KW-1185">Reference proteome</keyword>
<name>A0A5B7D8Q7_PORTR</name>
<dbReference type="Proteomes" id="UP000324222">
    <property type="component" value="Unassembled WGS sequence"/>
</dbReference>
<gene>
    <name evidence="1" type="ORF">E2C01_010470</name>
</gene>
<evidence type="ECO:0000313" key="2">
    <source>
        <dbReference type="Proteomes" id="UP000324222"/>
    </source>
</evidence>
<reference evidence="1 2" key="1">
    <citation type="submission" date="2019-05" db="EMBL/GenBank/DDBJ databases">
        <title>Another draft genome of Portunus trituberculatus and its Hox gene families provides insights of decapod evolution.</title>
        <authorList>
            <person name="Jeong J.-H."/>
            <person name="Song I."/>
            <person name="Kim S."/>
            <person name="Choi T."/>
            <person name="Kim D."/>
            <person name="Ryu S."/>
            <person name="Kim W."/>
        </authorList>
    </citation>
    <scope>NUCLEOTIDE SEQUENCE [LARGE SCALE GENOMIC DNA]</scope>
    <source>
        <tissue evidence="1">Muscle</tissue>
    </source>
</reference>
<dbReference type="AlphaFoldDB" id="A0A5B7D8Q7"/>